<reference evidence="13 14" key="1">
    <citation type="submission" date="2014-07" db="EMBL/GenBank/DDBJ databases">
        <authorList>
            <person name="McCorrison J."/>
            <person name="Sanka R."/>
            <person name="Torralba M."/>
            <person name="Gillis M."/>
            <person name="Haft D.H."/>
            <person name="Methe B."/>
            <person name="Sutton G."/>
            <person name="Nelson K.E."/>
        </authorList>
    </citation>
    <scope>NUCLEOTIDE SEQUENCE [LARGE SCALE GENOMIC DNA]</scope>
    <source>
        <strain evidence="13 14">DNF00011</strain>
    </source>
</reference>
<evidence type="ECO:0000256" key="1">
    <source>
        <dbReference type="ARBA" id="ARBA00001966"/>
    </source>
</evidence>
<evidence type="ECO:0000256" key="9">
    <source>
        <dbReference type="ARBA" id="ARBA00073590"/>
    </source>
</evidence>
<evidence type="ECO:0000256" key="10">
    <source>
        <dbReference type="ARBA" id="ARBA00079061"/>
    </source>
</evidence>
<dbReference type="PANTHER" id="PTHR11472">
    <property type="entry name" value="DNA REPAIR DEAD HELICASE RAD3/XP-D SUBFAMILY MEMBER"/>
    <property type="match status" value="1"/>
</dbReference>
<evidence type="ECO:0000313" key="13">
    <source>
        <dbReference type="EMBL" id="KGF19954.1"/>
    </source>
</evidence>
<evidence type="ECO:0000256" key="5">
    <source>
        <dbReference type="ARBA" id="ARBA00022840"/>
    </source>
</evidence>
<evidence type="ECO:0000256" key="6">
    <source>
        <dbReference type="ARBA" id="ARBA00038058"/>
    </source>
</evidence>
<dbReference type="InterPro" id="IPR045028">
    <property type="entry name" value="DinG/Rad3-like"/>
</dbReference>
<comment type="catalytic activity">
    <reaction evidence="8">
        <text>ATP + H2O = ADP + phosphate + H(+)</text>
        <dbReference type="Rhea" id="RHEA:13065"/>
        <dbReference type="ChEBI" id="CHEBI:15377"/>
        <dbReference type="ChEBI" id="CHEBI:15378"/>
        <dbReference type="ChEBI" id="CHEBI:30616"/>
        <dbReference type="ChEBI" id="CHEBI:43474"/>
        <dbReference type="ChEBI" id="CHEBI:456216"/>
        <dbReference type="EC" id="5.6.2.3"/>
    </reaction>
</comment>
<evidence type="ECO:0000256" key="8">
    <source>
        <dbReference type="ARBA" id="ARBA00048954"/>
    </source>
</evidence>
<keyword evidence="3" id="KW-0378">Hydrolase</keyword>
<comment type="caution">
    <text evidence="13">The sequence shown here is derived from an EMBL/GenBank/DDBJ whole genome shotgun (WGS) entry which is preliminary data.</text>
</comment>
<dbReference type="RefSeq" id="WP_035756982.1">
    <property type="nucleotide sequence ID" value="NZ_JRNH01000023.1"/>
</dbReference>
<dbReference type="GO" id="GO:0006139">
    <property type="term" value="P:nucleobase-containing compound metabolic process"/>
    <property type="evidence" value="ECO:0007669"/>
    <property type="project" value="InterPro"/>
</dbReference>
<comment type="cofactor">
    <cofactor evidence="1">
        <name>[4Fe-4S] cluster</name>
        <dbReference type="ChEBI" id="CHEBI:49883"/>
    </cofactor>
</comment>
<dbReference type="Gene3D" id="3.40.50.300">
    <property type="entry name" value="P-loop containing nucleotide triphosphate hydrolases"/>
    <property type="match status" value="2"/>
</dbReference>
<dbReference type="PANTHER" id="PTHR11472:SF34">
    <property type="entry name" value="REGULATOR OF TELOMERE ELONGATION HELICASE 1"/>
    <property type="match status" value="1"/>
</dbReference>
<dbReference type="AlphaFoldDB" id="A0A096AG77"/>
<organism evidence="13 14">
    <name type="scientific">Pseudoglutamicibacter albus DNF00011</name>
    <dbReference type="NCBI Taxonomy" id="1401063"/>
    <lineage>
        <taxon>Bacteria</taxon>
        <taxon>Bacillati</taxon>
        <taxon>Actinomycetota</taxon>
        <taxon>Actinomycetes</taxon>
        <taxon>Micrococcales</taxon>
        <taxon>Micrococcaceae</taxon>
        <taxon>Pseudoglutamicibacter</taxon>
    </lineage>
</organism>
<dbReference type="InterPro" id="IPR027417">
    <property type="entry name" value="P-loop_NTPase"/>
</dbReference>
<dbReference type="PROSITE" id="PS51193">
    <property type="entry name" value="HELICASE_ATP_BIND_2"/>
    <property type="match status" value="1"/>
</dbReference>
<comment type="similarity">
    <text evidence="6">Belongs to the helicase family. DinG subfamily.</text>
</comment>
<sequence length="700" mass="74833">MSQDVSAGSERESTAASETDVASEASTESGEPAVEEVERLLTTAVDKMGGQRRDGQHEMAHAVAHALSTGTHLLVQAGTGTGKSMAYLIPAIRHAIEADKPVVVATATLALQSQVVGRDVPRLLKALEDELPRPVDVTLLKGRNNYACKYKLSGGYPEDEDAGSLFDASLADPNAAEDGPTSPLGQEIMRIRKWAEESETGDRDELIPSVSDRAWRQASVSSLECLGTQHCPMAEECFTERARALAAESDVVVTNHAMLAFSAFEQLPVLPDFDVVIVDEAHELQDRVTNTYTRPLTHTAITHAAQGAKKHLKVASKALSDAAKAFEKSVTNIPTGLQPRGLTEAQRAAVMQVFESAKVVMADSKREAGDAAPDGAWQSARSAVAQVVELAERLLNAGQGDEVVWAARPGSFEPGRGYVVPDDSEPASLMVAPLSVAMQMRDGLFADRTVVLTSATLAVGEAFVPVAGGLGLMGPEAPEWDSVDVGSPFEYEKQGVLYVAQHLPPPGRGVSEAAIDELVDLIKASGGAALALFSSRRAAEDAAAACRERLDVPILVQGEASMTELVREFSADEQTCLFGTMTLWQGVDVPGRHCRLVVIDRIPFPRPDDPLMTARTRDVNERGGNGFMSVSAHHAAIRLAQGVGRLIRSTEDRGVAAILDSRMATRRYGAYLRSALPPLWTTTDRNTVLGALGRLREANK</sequence>
<dbReference type="GO" id="GO:0043139">
    <property type="term" value="F:5'-3' DNA helicase activity"/>
    <property type="evidence" value="ECO:0007669"/>
    <property type="project" value="UniProtKB-EC"/>
</dbReference>
<keyword evidence="5" id="KW-0067">ATP-binding</keyword>
<dbReference type="GO" id="GO:0003676">
    <property type="term" value="F:nucleic acid binding"/>
    <property type="evidence" value="ECO:0007669"/>
    <property type="project" value="InterPro"/>
</dbReference>
<dbReference type="SMART" id="SM00491">
    <property type="entry name" value="HELICc2"/>
    <property type="match status" value="1"/>
</dbReference>
<evidence type="ECO:0000256" key="11">
    <source>
        <dbReference type="SAM" id="MobiDB-lite"/>
    </source>
</evidence>
<dbReference type="EMBL" id="JRNH01000023">
    <property type="protein sequence ID" value="KGF19954.1"/>
    <property type="molecule type" value="Genomic_DNA"/>
</dbReference>
<dbReference type="InterPro" id="IPR014001">
    <property type="entry name" value="Helicase_ATP-bd"/>
</dbReference>
<proteinExistence type="inferred from homology"/>
<dbReference type="InterPro" id="IPR006555">
    <property type="entry name" value="ATP-dep_Helicase_C"/>
</dbReference>
<name>A0A096AG77_9MICC</name>
<dbReference type="SUPFAM" id="SSF52540">
    <property type="entry name" value="P-loop containing nucleoside triphosphate hydrolases"/>
    <property type="match status" value="1"/>
</dbReference>
<keyword evidence="4 13" id="KW-0347">Helicase</keyword>
<evidence type="ECO:0000256" key="7">
    <source>
        <dbReference type="ARBA" id="ARBA00044969"/>
    </source>
</evidence>
<feature type="domain" description="Helicase ATP-binding" evidence="12">
    <location>
        <begin position="42"/>
        <end position="329"/>
    </location>
</feature>
<accession>A0A096AG77</accession>
<dbReference type="GO" id="GO:0016818">
    <property type="term" value="F:hydrolase activity, acting on acid anhydrides, in phosphorus-containing anhydrides"/>
    <property type="evidence" value="ECO:0007669"/>
    <property type="project" value="InterPro"/>
</dbReference>
<evidence type="ECO:0000313" key="14">
    <source>
        <dbReference type="Proteomes" id="UP000053528"/>
    </source>
</evidence>
<dbReference type="SMART" id="SM00487">
    <property type="entry name" value="DEXDc"/>
    <property type="match status" value="1"/>
</dbReference>
<evidence type="ECO:0000256" key="2">
    <source>
        <dbReference type="ARBA" id="ARBA00022741"/>
    </source>
</evidence>
<gene>
    <name evidence="13" type="ORF">HMPREF2128_08300</name>
</gene>
<dbReference type="InterPro" id="IPR014013">
    <property type="entry name" value="Helic_SF1/SF2_ATP-bd_DinG/Rad3"/>
</dbReference>
<evidence type="ECO:0000256" key="4">
    <source>
        <dbReference type="ARBA" id="ARBA00022806"/>
    </source>
</evidence>
<evidence type="ECO:0000256" key="3">
    <source>
        <dbReference type="ARBA" id="ARBA00022801"/>
    </source>
</evidence>
<dbReference type="Proteomes" id="UP000053528">
    <property type="component" value="Unassembled WGS sequence"/>
</dbReference>
<feature type="region of interest" description="Disordered" evidence="11">
    <location>
        <begin position="1"/>
        <end position="34"/>
    </location>
</feature>
<keyword evidence="2" id="KW-0547">Nucleotide-binding</keyword>
<dbReference type="GO" id="GO:0005524">
    <property type="term" value="F:ATP binding"/>
    <property type="evidence" value="ECO:0007669"/>
    <property type="project" value="UniProtKB-KW"/>
</dbReference>
<dbReference type="EC" id="5.6.2.3" evidence="7"/>
<evidence type="ECO:0000259" key="12">
    <source>
        <dbReference type="PROSITE" id="PS51193"/>
    </source>
</evidence>
<dbReference type="InterPro" id="IPR011545">
    <property type="entry name" value="DEAD/DEAH_box_helicase_dom"/>
</dbReference>
<feature type="region of interest" description="Disordered" evidence="11">
    <location>
        <begin position="163"/>
        <end position="183"/>
    </location>
</feature>
<dbReference type="Pfam" id="PF13307">
    <property type="entry name" value="Helicase_C_2"/>
    <property type="match status" value="1"/>
</dbReference>
<protein>
    <recommendedName>
        <fullName evidence="9">ATP-dependent helicase DinG</fullName>
        <ecNumber evidence="7">5.6.2.3</ecNumber>
    </recommendedName>
    <alternativeName>
        <fullName evidence="10">DNA 5'-3' helicase DinG</fullName>
    </alternativeName>
</protein>
<dbReference type="FunFam" id="3.40.50.300:FF:000437">
    <property type="entry name" value="ATP-dependent DNA helicase DinG"/>
    <property type="match status" value="1"/>
</dbReference>
<dbReference type="Pfam" id="PF00270">
    <property type="entry name" value="DEAD"/>
    <property type="match status" value="1"/>
</dbReference>